<accession>A0A4P9WGK6</accession>
<dbReference type="InterPro" id="IPR027417">
    <property type="entry name" value="P-loop_NTPase"/>
</dbReference>
<name>A0A4P9WGK6_9FUNG</name>
<keyword evidence="2" id="KW-1185">Reference proteome</keyword>
<dbReference type="EMBL" id="KZ995991">
    <property type="protein sequence ID" value="RKO89606.1"/>
    <property type="molecule type" value="Genomic_DNA"/>
</dbReference>
<dbReference type="Gene3D" id="3.40.50.300">
    <property type="entry name" value="P-loop containing nucleotide triphosphate hydrolases"/>
    <property type="match status" value="1"/>
</dbReference>
<proteinExistence type="predicted"/>
<dbReference type="AlphaFoldDB" id="A0A4P9WGK6"/>
<evidence type="ECO:0000313" key="2">
    <source>
        <dbReference type="Proteomes" id="UP000269721"/>
    </source>
</evidence>
<organism evidence="1 2">
    <name type="scientific">Blyttiomyces helicus</name>
    <dbReference type="NCBI Taxonomy" id="388810"/>
    <lineage>
        <taxon>Eukaryota</taxon>
        <taxon>Fungi</taxon>
        <taxon>Fungi incertae sedis</taxon>
        <taxon>Chytridiomycota</taxon>
        <taxon>Chytridiomycota incertae sedis</taxon>
        <taxon>Chytridiomycetes</taxon>
        <taxon>Chytridiomycetes incertae sedis</taxon>
        <taxon>Blyttiomyces</taxon>
    </lineage>
</organism>
<reference evidence="2" key="1">
    <citation type="journal article" date="2018" name="Nat. Microbiol.">
        <title>Leveraging single-cell genomics to expand the fungal tree of life.</title>
        <authorList>
            <person name="Ahrendt S.R."/>
            <person name="Quandt C.A."/>
            <person name="Ciobanu D."/>
            <person name="Clum A."/>
            <person name="Salamov A."/>
            <person name="Andreopoulos B."/>
            <person name="Cheng J.F."/>
            <person name="Woyke T."/>
            <person name="Pelin A."/>
            <person name="Henrissat B."/>
            <person name="Reynolds N.K."/>
            <person name="Benny G.L."/>
            <person name="Smith M.E."/>
            <person name="James T.Y."/>
            <person name="Grigoriev I.V."/>
        </authorList>
    </citation>
    <scope>NUCLEOTIDE SEQUENCE [LARGE SCALE GENOMIC DNA]</scope>
</reference>
<gene>
    <name evidence="1" type="ORF">BDK51DRAFT_48357</name>
</gene>
<protein>
    <submittedName>
        <fullName evidence="1">Uncharacterized protein</fullName>
    </submittedName>
</protein>
<sequence>MDRVENHITGLFEQTHVEFSTSISTPRLLAHTSTGQTPHLDAILYVFLHRLKPVDREYIRRLARRVAVVPVAVSFGGAAAGAGVAVDGVVGGEEEEGFCTRIVRVRLGDKAGDGVEELKEARAQIIRHATLQTLFTIFLSTRQTPSCQSPPSSSQSFSRRSCPPYTLRWLETALAFSLAALLALTVGVTVDSVRGVAAWVADLRKPVIRDAEFECAGACCKGLRG</sequence>
<dbReference type="Proteomes" id="UP000269721">
    <property type="component" value="Unassembled WGS sequence"/>
</dbReference>
<evidence type="ECO:0000313" key="1">
    <source>
        <dbReference type="EMBL" id="RKO89606.1"/>
    </source>
</evidence>
<dbReference type="OrthoDB" id="5340910at2759"/>